<dbReference type="PANTHER" id="PTHR45138:SF9">
    <property type="entry name" value="DIGUANYLATE CYCLASE DGCM-RELATED"/>
    <property type="match status" value="1"/>
</dbReference>
<name>A0ABS3AUV2_9BACT</name>
<evidence type="ECO:0000259" key="3">
    <source>
        <dbReference type="PROSITE" id="PS50887"/>
    </source>
</evidence>
<evidence type="ECO:0000313" key="5">
    <source>
        <dbReference type="Proteomes" id="UP000717534"/>
    </source>
</evidence>
<dbReference type="EC" id="2.7.7.65" evidence="1"/>
<dbReference type="PANTHER" id="PTHR45138">
    <property type="entry name" value="REGULATORY COMPONENTS OF SENSORY TRANSDUCTION SYSTEM"/>
    <property type="match status" value="1"/>
</dbReference>
<evidence type="ECO:0000256" key="2">
    <source>
        <dbReference type="ARBA" id="ARBA00034247"/>
    </source>
</evidence>
<dbReference type="SMART" id="SM00267">
    <property type="entry name" value="GGDEF"/>
    <property type="match status" value="1"/>
</dbReference>
<dbReference type="Gene3D" id="3.30.70.270">
    <property type="match status" value="1"/>
</dbReference>
<protein>
    <recommendedName>
        <fullName evidence="1">diguanylate cyclase</fullName>
        <ecNumber evidence="1">2.7.7.65</ecNumber>
    </recommendedName>
</protein>
<feature type="domain" description="GGDEF" evidence="3">
    <location>
        <begin position="212"/>
        <end position="344"/>
    </location>
</feature>
<comment type="caution">
    <text evidence="4">The sequence shown here is derived from an EMBL/GenBank/DDBJ whole genome shotgun (WGS) entry which is preliminary data.</text>
</comment>
<dbReference type="InterPro" id="IPR050469">
    <property type="entry name" value="Diguanylate_Cyclase"/>
</dbReference>
<evidence type="ECO:0000256" key="1">
    <source>
        <dbReference type="ARBA" id="ARBA00012528"/>
    </source>
</evidence>
<dbReference type="InterPro" id="IPR043128">
    <property type="entry name" value="Rev_trsase/Diguanyl_cyclase"/>
</dbReference>
<dbReference type="SUPFAM" id="SSF55073">
    <property type="entry name" value="Nucleotide cyclase"/>
    <property type="match status" value="1"/>
</dbReference>
<dbReference type="NCBIfam" id="TIGR00254">
    <property type="entry name" value="GGDEF"/>
    <property type="match status" value="1"/>
</dbReference>
<dbReference type="CDD" id="cd01949">
    <property type="entry name" value="GGDEF"/>
    <property type="match status" value="1"/>
</dbReference>
<gene>
    <name evidence="4" type="ORF">JYU06_03435</name>
</gene>
<dbReference type="InterPro" id="IPR029787">
    <property type="entry name" value="Nucleotide_cyclase"/>
</dbReference>
<keyword evidence="5" id="KW-1185">Reference proteome</keyword>
<dbReference type="InterPro" id="IPR000160">
    <property type="entry name" value="GGDEF_dom"/>
</dbReference>
<comment type="catalytic activity">
    <reaction evidence="2">
        <text>2 GTP = 3',3'-c-di-GMP + 2 diphosphate</text>
        <dbReference type="Rhea" id="RHEA:24898"/>
        <dbReference type="ChEBI" id="CHEBI:33019"/>
        <dbReference type="ChEBI" id="CHEBI:37565"/>
        <dbReference type="ChEBI" id="CHEBI:58805"/>
        <dbReference type="EC" id="2.7.7.65"/>
    </reaction>
</comment>
<reference evidence="4 5" key="1">
    <citation type="submission" date="2021-02" db="EMBL/GenBank/DDBJ databases">
        <title>Activity-based single-cell genomes from oceanic crustal fluid captures similar information to metagenomic and metatranscriptomic surveys with orders of magnitude less sampling.</title>
        <authorList>
            <person name="D'Angelo T.S."/>
            <person name="Orcutt B.N."/>
        </authorList>
    </citation>
    <scope>NUCLEOTIDE SEQUENCE [LARGE SCALE GENOMIC DNA]</scope>
    <source>
        <strain evidence="4">AH-315-G02</strain>
    </source>
</reference>
<dbReference type="PROSITE" id="PS50887">
    <property type="entry name" value="GGDEF"/>
    <property type="match status" value="1"/>
</dbReference>
<proteinExistence type="predicted"/>
<dbReference type="Pfam" id="PF00990">
    <property type="entry name" value="GGDEF"/>
    <property type="match status" value="1"/>
</dbReference>
<organism evidence="4 5">
    <name type="scientific">Desulfotalea psychrophila</name>
    <dbReference type="NCBI Taxonomy" id="84980"/>
    <lineage>
        <taxon>Bacteria</taxon>
        <taxon>Pseudomonadati</taxon>
        <taxon>Thermodesulfobacteriota</taxon>
        <taxon>Desulfobulbia</taxon>
        <taxon>Desulfobulbales</taxon>
        <taxon>Desulfocapsaceae</taxon>
        <taxon>Desulfotalea</taxon>
    </lineage>
</organism>
<dbReference type="EMBL" id="JAFITO010000024">
    <property type="protein sequence ID" value="MBN4068558.1"/>
    <property type="molecule type" value="Genomic_DNA"/>
</dbReference>
<evidence type="ECO:0000313" key="4">
    <source>
        <dbReference type="EMBL" id="MBN4068558.1"/>
    </source>
</evidence>
<accession>A0ABS3AUV2</accession>
<sequence>MKQLPANYSGRILKGVFSYTLKKRTLSVIQASAAFDTYNFPLMPYITAWNQEDNTIWYEFVGQQFLDLLETNATDISKVFRDSIQDQRIFHYTDLSQSEVEEEIITRQQISRKRHNLRRNVQMNKQIEAVYQIILPSDRTIWLKDRGRIENFPNDTITLTYGCLTDVTKEMEQKELLEHIGYFDDLTGLPKRNIMRKLFEVRTGERQRGYINEFSILMIDIDHFKSINDTHGHQMGDFVLKELASLMSSLKRKEEDIGRYGGEEFYGISRGNNQSGVEFAERMRRNIENHTFSHNGTDLHITISTGVASTEEFDQCGMDSLLALADKRLYQAKHEGRNKVIGSL</sequence>
<dbReference type="Proteomes" id="UP000717534">
    <property type="component" value="Unassembled WGS sequence"/>
</dbReference>